<reference evidence="1 2" key="2">
    <citation type="journal article" date="2022" name="Mol. Ecol. Resour.">
        <title>The genomes of chicory, endive, great burdock and yacon provide insights into Asteraceae paleo-polyploidization history and plant inulin production.</title>
        <authorList>
            <person name="Fan W."/>
            <person name="Wang S."/>
            <person name="Wang H."/>
            <person name="Wang A."/>
            <person name="Jiang F."/>
            <person name="Liu H."/>
            <person name="Zhao H."/>
            <person name="Xu D."/>
            <person name="Zhang Y."/>
        </authorList>
    </citation>
    <scope>NUCLEOTIDE SEQUENCE [LARGE SCALE GENOMIC DNA]</scope>
    <source>
        <strain evidence="2">cv. Niubang</strain>
    </source>
</reference>
<dbReference type="Proteomes" id="UP001055879">
    <property type="component" value="Linkage Group LG15"/>
</dbReference>
<reference evidence="2" key="1">
    <citation type="journal article" date="2022" name="Mol. Ecol. Resour.">
        <title>The genomes of chicory, endive, great burdock and yacon provide insights into Asteraceae palaeo-polyploidization history and plant inulin production.</title>
        <authorList>
            <person name="Fan W."/>
            <person name="Wang S."/>
            <person name="Wang H."/>
            <person name="Wang A."/>
            <person name="Jiang F."/>
            <person name="Liu H."/>
            <person name="Zhao H."/>
            <person name="Xu D."/>
            <person name="Zhang Y."/>
        </authorList>
    </citation>
    <scope>NUCLEOTIDE SEQUENCE [LARGE SCALE GENOMIC DNA]</scope>
    <source>
        <strain evidence="2">cv. Niubang</strain>
    </source>
</reference>
<proteinExistence type="predicted"/>
<sequence length="85" mass="9401">MTSRVDHEYDNLFKIVWTGDSGVGKTNVLSRFTRNEICLESKSTILSREVVVQVKYMGIRLGLLGILGNDTFGWGRGVAAPGRGR</sequence>
<evidence type="ECO:0000313" key="1">
    <source>
        <dbReference type="EMBL" id="KAI3672554.1"/>
    </source>
</evidence>
<gene>
    <name evidence="1" type="ORF">L6452_38645</name>
</gene>
<comment type="caution">
    <text evidence="1">The sequence shown here is derived from an EMBL/GenBank/DDBJ whole genome shotgun (WGS) entry which is preliminary data.</text>
</comment>
<name>A0ACB8XQC5_ARCLA</name>
<dbReference type="EMBL" id="CM042061">
    <property type="protein sequence ID" value="KAI3672554.1"/>
    <property type="molecule type" value="Genomic_DNA"/>
</dbReference>
<keyword evidence="2" id="KW-1185">Reference proteome</keyword>
<evidence type="ECO:0000313" key="2">
    <source>
        <dbReference type="Proteomes" id="UP001055879"/>
    </source>
</evidence>
<accession>A0ACB8XQC5</accession>
<organism evidence="1 2">
    <name type="scientific">Arctium lappa</name>
    <name type="common">Greater burdock</name>
    <name type="synonym">Lappa major</name>
    <dbReference type="NCBI Taxonomy" id="4217"/>
    <lineage>
        <taxon>Eukaryota</taxon>
        <taxon>Viridiplantae</taxon>
        <taxon>Streptophyta</taxon>
        <taxon>Embryophyta</taxon>
        <taxon>Tracheophyta</taxon>
        <taxon>Spermatophyta</taxon>
        <taxon>Magnoliopsida</taxon>
        <taxon>eudicotyledons</taxon>
        <taxon>Gunneridae</taxon>
        <taxon>Pentapetalae</taxon>
        <taxon>asterids</taxon>
        <taxon>campanulids</taxon>
        <taxon>Asterales</taxon>
        <taxon>Asteraceae</taxon>
        <taxon>Carduoideae</taxon>
        <taxon>Cardueae</taxon>
        <taxon>Arctiinae</taxon>
        <taxon>Arctium</taxon>
    </lineage>
</organism>
<protein>
    <submittedName>
        <fullName evidence="1">Uncharacterized protein</fullName>
    </submittedName>
</protein>